<proteinExistence type="predicted"/>
<dbReference type="RefSeq" id="WP_137910478.1">
    <property type="nucleotide sequence ID" value="NZ_CADEUY010000030.1"/>
</dbReference>
<protein>
    <submittedName>
        <fullName evidence="2">Uncharacterized protein</fullName>
    </submittedName>
</protein>
<evidence type="ECO:0000313" key="2">
    <source>
        <dbReference type="EMBL" id="MDN7570840.1"/>
    </source>
</evidence>
<comment type="caution">
    <text evidence="2">The sequence shown here is derived from an EMBL/GenBank/DDBJ whole genome shotgun (WGS) entry which is preliminary data.</text>
</comment>
<sequence>MLSRESIEAIARKYAGAYFSGLLFQDADSFARFADDLILTTSPVEQHEAAPAAELLNVHEVLSSGKGFWRTCSGCHESEDGSPGGRLPVQRDPPM</sequence>
<organism evidence="2 3">
    <name type="scientific">Burkholderia contaminans</name>
    <dbReference type="NCBI Taxonomy" id="488447"/>
    <lineage>
        <taxon>Bacteria</taxon>
        <taxon>Pseudomonadati</taxon>
        <taxon>Pseudomonadota</taxon>
        <taxon>Betaproteobacteria</taxon>
        <taxon>Burkholderiales</taxon>
        <taxon>Burkholderiaceae</taxon>
        <taxon>Burkholderia</taxon>
        <taxon>Burkholderia cepacia complex</taxon>
    </lineage>
</organism>
<dbReference type="EMBL" id="JAUJQS010000073">
    <property type="protein sequence ID" value="MDN7570840.1"/>
    <property type="molecule type" value="Genomic_DNA"/>
</dbReference>
<name>A0AAP4VMI3_9BURK</name>
<evidence type="ECO:0000313" key="3">
    <source>
        <dbReference type="Proteomes" id="UP001172109"/>
    </source>
</evidence>
<accession>A0AAP4VMI3</accession>
<dbReference type="AlphaFoldDB" id="A0AAP4VMI3"/>
<evidence type="ECO:0000256" key="1">
    <source>
        <dbReference type="SAM" id="MobiDB-lite"/>
    </source>
</evidence>
<gene>
    <name evidence="2" type="ORF">QZM56_40865</name>
</gene>
<dbReference type="Proteomes" id="UP001172109">
    <property type="component" value="Unassembled WGS sequence"/>
</dbReference>
<feature type="region of interest" description="Disordered" evidence="1">
    <location>
        <begin position="76"/>
        <end position="95"/>
    </location>
</feature>
<reference evidence="2" key="1">
    <citation type="submission" date="2023-07" db="EMBL/GenBank/DDBJ databases">
        <title>A collection of bacterial strains from the Burkholderia cepacia Research Laboratory and Repository.</title>
        <authorList>
            <person name="Lipuma J."/>
            <person name="Spilker T."/>
            <person name="Caverly L."/>
        </authorList>
    </citation>
    <scope>NUCLEOTIDE SEQUENCE</scope>
    <source>
        <strain evidence="2">AU44979</strain>
    </source>
</reference>